<feature type="compositionally biased region" description="Basic residues" evidence="1">
    <location>
        <begin position="124"/>
        <end position="140"/>
    </location>
</feature>
<gene>
    <name evidence="2" type="ORF">K0U00_31410</name>
</gene>
<dbReference type="Proteomes" id="UP001519887">
    <property type="component" value="Unassembled WGS sequence"/>
</dbReference>
<accession>A0ABS7CC96</accession>
<reference evidence="2 3" key="1">
    <citation type="submission" date="2021-07" db="EMBL/GenBank/DDBJ databases">
        <title>Paenibacillus radiodurans sp. nov., isolated from the southeastern edge of Tengger Desert.</title>
        <authorList>
            <person name="Zhang G."/>
        </authorList>
    </citation>
    <scope>NUCLEOTIDE SEQUENCE [LARGE SCALE GENOMIC DNA]</scope>
    <source>
        <strain evidence="2 3">CCM 7311</strain>
    </source>
</reference>
<protein>
    <recommendedName>
        <fullName evidence="4">Ku protein</fullName>
    </recommendedName>
</protein>
<comment type="caution">
    <text evidence="2">The sequence shown here is derived from an EMBL/GenBank/DDBJ whole genome shotgun (WGS) entry which is preliminary data.</text>
</comment>
<organism evidence="2 3">
    <name type="scientific">Paenibacillus sepulcri</name>
    <dbReference type="NCBI Taxonomy" id="359917"/>
    <lineage>
        <taxon>Bacteria</taxon>
        <taxon>Bacillati</taxon>
        <taxon>Bacillota</taxon>
        <taxon>Bacilli</taxon>
        <taxon>Bacillales</taxon>
        <taxon>Paenibacillaceae</taxon>
        <taxon>Paenibacillus</taxon>
    </lineage>
</organism>
<keyword evidence="3" id="KW-1185">Reference proteome</keyword>
<evidence type="ECO:0000256" key="1">
    <source>
        <dbReference type="SAM" id="MobiDB-lite"/>
    </source>
</evidence>
<name>A0ABS7CC96_9BACL</name>
<evidence type="ECO:0008006" key="4">
    <source>
        <dbReference type="Google" id="ProtNLM"/>
    </source>
</evidence>
<feature type="compositionally biased region" description="Polar residues" evidence="1">
    <location>
        <begin position="66"/>
        <end position="76"/>
    </location>
</feature>
<feature type="non-terminal residue" evidence="2">
    <location>
        <position position="1"/>
    </location>
</feature>
<sequence>KLKGKEVKVAAEEKPANVIDLMEALKASLQQPKSVKGTDSDGEQSKNQESPAPKRKSNRGRAASRTAITKTGQRNAGKNGKAGSVGKEAGKRTSGAKSSRKSATDNRTVPESSKSKTDNAKSSKTTRARKKGSRNVRKAD</sequence>
<feature type="compositionally biased region" description="Basic and acidic residues" evidence="1">
    <location>
        <begin position="36"/>
        <end position="46"/>
    </location>
</feature>
<evidence type="ECO:0000313" key="2">
    <source>
        <dbReference type="EMBL" id="MBW7458560.1"/>
    </source>
</evidence>
<evidence type="ECO:0000313" key="3">
    <source>
        <dbReference type="Proteomes" id="UP001519887"/>
    </source>
</evidence>
<proteinExistence type="predicted"/>
<feature type="region of interest" description="Disordered" evidence="1">
    <location>
        <begin position="27"/>
        <end position="140"/>
    </location>
</feature>
<dbReference type="EMBL" id="JAHZIK010001243">
    <property type="protein sequence ID" value="MBW7458560.1"/>
    <property type="molecule type" value="Genomic_DNA"/>
</dbReference>